<dbReference type="InterPro" id="IPR010104">
    <property type="entry name" value="TonB_rcpt_bac"/>
</dbReference>
<dbReference type="Proteomes" id="UP001204151">
    <property type="component" value="Unassembled WGS sequence"/>
</dbReference>
<dbReference type="PROSITE" id="PS52016">
    <property type="entry name" value="TONB_DEPENDENT_REC_3"/>
    <property type="match status" value="1"/>
</dbReference>
<dbReference type="NCBIfam" id="TIGR01782">
    <property type="entry name" value="TonB-Xanth-Caul"/>
    <property type="match status" value="1"/>
</dbReference>
<evidence type="ECO:0000256" key="6">
    <source>
        <dbReference type="ARBA" id="ARBA00023077"/>
    </source>
</evidence>
<keyword evidence="4 10" id="KW-1134">Transmembrane beta strand</keyword>
<sequence>MLTTKRSKTVLAALIAELWMPAGAFAQTADAPPADAVSTVVVSGIRASLSSSLTTKRMQDGVVDAVSAEDAGKFPDTNIAESLQRVTGVQIDRNNGEGRSISVRGLGPEFNNVLINGRTMTSDTGGRSFSFDLLSSDLISKALVYKTSQAFLPEGGIGSTVDIQTTRPLSGKPGKSSVINVSDSYDSNSKKNTPNISGLFSFANPDRTFGVAGSLSYTDRASRQYKAINDAWNYQDVTLINGDMHSKGLTPADVTRKKLYIPQSYGFQEENETRKRLVSSATVQYNPSSTWKLTADALYSRLDQRNAVIAISDWIVPTQLNVKYNENNQITSFERPGAVFAANNPALVQAGILDGANSNDMIQKGDSRLSVSQGYGLNSKWMLSPDWKLDADLWTSRTKTKSPTMWVVAGMIPQNSDVLTYGPVPTLTFGDGITDPNAVRAHAVSYGDSRHADTVHEGHLNAAWTPDMGVFKGLDTGVAYSTRKFESISWQADSWNAFSGYHLPLPSSLFTVKPLGNPFGSGGQVPPAYLSFDPVAYMNYLNQPSVLPYSNDPARYMDRTQFPNGPMAIDYTKPSMSGVTEKVTNAFAETKWEGDRWAVDAGVRLMHVNSTSIGISRILLAAVKSPNDTTFIQTWGPMTTNSVSNSYNAVLPSMNVKFDLTSDMLLRLGASKTLTRPNLGDMGVDSWYGGRVGYVTSGGGNPYLKPMRSNNYDVSYEWYLSKTNYVSAALFMKKLSDFIEQELKDVQSPLFTETVHDTRWRNGQKGTIKGAELAGQYAFDDLHPLLRGFGVAANYTYVDATASRNDGSDPYNCGYPGLSRQSYNASAFFENSKFQVRASYNWRSHFAASCNGGAQLPTRVAAYGQTDASLRYNVTQALSLYADVINLNNAKRHVYADNLSEFMTLENVGRRFNVGVRMAF</sequence>
<proteinExistence type="inferred from homology"/>
<dbReference type="Pfam" id="PF00593">
    <property type="entry name" value="TonB_dep_Rec_b-barrel"/>
    <property type="match status" value="1"/>
</dbReference>
<evidence type="ECO:0000256" key="4">
    <source>
        <dbReference type="ARBA" id="ARBA00022452"/>
    </source>
</evidence>
<keyword evidence="7 10" id="KW-0472">Membrane</keyword>
<evidence type="ECO:0000256" key="10">
    <source>
        <dbReference type="PROSITE-ProRule" id="PRU01360"/>
    </source>
</evidence>
<dbReference type="EMBL" id="JANUGW010000014">
    <property type="protein sequence ID" value="MCS0583531.1"/>
    <property type="molecule type" value="Genomic_DNA"/>
</dbReference>
<evidence type="ECO:0000313" key="17">
    <source>
        <dbReference type="Proteomes" id="UP001204151"/>
    </source>
</evidence>
<feature type="chain" id="PRO_5045525419" evidence="13">
    <location>
        <begin position="27"/>
        <end position="920"/>
    </location>
</feature>
<evidence type="ECO:0000256" key="8">
    <source>
        <dbReference type="ARBA" id="ARBA00023170"/>
    </source>
</evidence>
<evidence type="ECO:0000256" key="2">
    <source>
        <dbReference type="ARBA" id="ARBA00009810"/>
    </source>
</evidence>
<evidence type="ECO:0000256" key="1">
    <source>
        <dbReference type="ARBA" id="ARBA00004571"/>
    </source>
</evidence>
<keyword evidence="3 10" id="KW-0813">Transport</keyword>
<evidence type="ECO:0000256" key="9">
    <source>
        <dbReference type="ARBA" id="ARBA00023237"/>
    </source>
</evidence>
<comment type="subcellular location">
    <subcellularLocation>
        <location evidence="1 10">Cell outer membrane</location>
        <topology evidence="1 10">Multi-pass membrane protein</topology>
    </subcellularLocation>
</comment>
<organism evidence="16 17">
    <name type="scientific">Massilia pinisoli</name>
    <dbReference type="NCBI Taxonomy" id="1772194"/>
    <lineage>
        <taxon>Bacteria</taxon>
        <taxon>Pseudomonadati</taxon>
        <taxon>Pseudomonadota</taxon>
        <taxon>Betaproteobacteria</taxon>
        <taxon>Burkholderiales</taxon>
        <taxon>Oxalobacteraceae</taxon>
        <taxon>Telluria group</taxon>
        <taxon>Massilia</taxon>
    </lineage>
</organism>
<evidence type="ECO:0000313" key="16">
    <source>
        <dbReference type="EMBL" id="MCS0583531.1"/>
    </source>
</evidence>
<dbReference type="Gene3D" id="2.40.170.20">
    <property type="entry name" value="TonB-dependent receptor, beta-barrel domain"/>
    <property type="match status" value="1"/>
</dbReference>
<dbReference type="RefSeq" id="WP_258818117.1">
    <property type="nucleotide sequence ID" value="NZ_JANUGW010000014.1"/>
</dbReference>
<dbReference type="CDD" id="cd01347">
    <property type="entry name" value="ligand_gated_channel"/>
    <property type="match status" value="1"/>
</dbReference>
<evidence type="ECO:0000259" key="14">
    <source>
        <dbReference type="Pfam" id="PF00593"/>
    </source>
</evidence>
<evidence type="ECO:0000259" key="15">
    <source>
        <dbReference type="Pfam" id="PF07715"/>
    </source>
</evidence>
<feature type="region of interest" description="Disordered" evidence="12">
    <location>
        <begin position="166"/>
        <end position="187"/>
    </location>
</feature>
<feature type="signal peptide" evidence="13">
    <location>
        <begin position="1"/>
        <end position="26"/>
    </location>
</feature>
<keyword evidence="8 16" id="KW-0675">Receptor</keyword>
<keyword evidence="9 10" id="KW-0998">Cell outer membrane</keyword>
<dbReference type="InterPro" id="IPR039426">
    <property type="entry name" value="TonB-dep_rcpt-like"/>
</dbReference>
<protein>
    <submittedName>
        <fullName evidence="16">TonB-dependent receptor</fullName>
    </submittedName>
</protein>
<dbReference type="SUPFAM" id="SSF56935">
    <property type="entry name" value="Porins"/>
    <property type="match status" value="1"/>
</dbReference>
<keyword evidence="13" id="KW-0732">Signal</keyword>
<evidence type="ECO:0000256" key="13">
    <source>
        <dbReference type="SAM" id="SignalP"/>
    </source>
</evidence>
<evidence type="ECO:0000256" key="7">
    <source>
        <dbReference type="ARBA" id="ARBA00023136"/>
    </source>
</evidence>
<dbReference type="InterPro" id="IPR012910">
    <property type="entry name" value="Plug_dom"/>
</dbReference>
<feature type="domain" description="TonB-dependent receptor plug" evidence="15">
    <location>
        <begin position="56"/>
        <end position="153"/>
    </location>
</feature>
<dbReference type="Pfam" id="PF07715">
    <property type="entry name" value="Plug"/>
    <property type="match status" value="1"/>
</dbReference>
<dbReference type="PANTHER" id="PTHR40980">
    <property type="entry name" value="PLUG DOMAIN-CONTAINING PROTEIN"/>
    <property type="match status" value="1"/>
</dbReference>
<keyword evidence="5 10" id="KW-0812">Transmembrane</keyword>
<accession>A0ABT1ZUM9</accession>
<comment type="similarity">
    <text evidence="2 10 11">Belongs to the TonB-dependent receptor family.</text>
</comment>
<dbReference type="PANTHER" id="PTHR40980:SF3">
    <property type="entry name" value="TONB-DEPENDENT RECEPTOR-LIKE BETA-BARREL DOMAIN-CONTAINING PROTEIN"/>
    <property type="match status" value="1"/>
</dbReference>
<name>A0ABT1ZUM9_9BURK</name>
<dbReference type="InterPro" id="IPR037066">
    <property type="entry name" value="Plug_dom_sf"/>
</dbReference>
<keyword evidence="17" id="KW-1185">Reference proteome</keyword>
<dbReference type="InterPro" id="IPR036942">
    <property type="entry name" value="Beta-barrel_TonB_sf"/>
</dbReference>
<evidence type="ECO:0000256" key="5">
    <source>
        <dbReference type="ARBA" id="ARBA00022692"/>
    </source>
</evidence>
<evidence type="ECO:0000256" key="12">
    <source>
        <dbReference type="SAM" id="MobiDB-lite"/>
    </source>
</evidence>
<feature type="compositionally biased region" description="Polar residues" evidence="12">
    <location>
        <begin position="177"/>
        <end position="187"/>
    </location>
</feature>
<gene>
    <name evidence="16" type="ORF">NX784_18220</name>
</gene>
<evidence type="ECO:0000256" key="3">
    <source>
        <dbReference type="ARBA" id="ARBA00022448"/>
    </source>
</evidence>
<feature type="domain" description="TonB-dependent receptor-like beta-barrel" evidence="14">
    <location>
        <begin position="461"/>
        <end position="887"/>
    </location>
</feature>
<comment type="caution">
    <text evidence="16">The sequence shown here is derived from an EMBL/GenBank/DDBJ whole genome shotgun (WGS) entry which is preliminary data.</text>
</comment>
<reference evidence="16 17" key="1">
    <citation type="submission" date="2022-08" db="EMBL/GenBank/DDBJ databases">
        <title>Reclassification of Massilia species as members of the genera Telluria, Duganella, Pseudoduganella, Mokoshia gen. nov. and Zemynaea gen. nov. using orthogonal and non-orthogonal genome-based approaches.</title>
        <authorList>
            <person name="Bowman J.P."/>
        </authorList>
    </citation>
    <scope>NUCLEOTIDE SEQUENCE [LARGE SCALE GENOMIC DNA]</scope>
    <source>
        <strain evidence="16 17">JCM 31316</strain>
    </source>
</reference>
<dbReference type="Gene3D" id="2.170.130.10">
    <property type="entry name" value="TonB-dependent receptor, plug domain"/>
    <property type="match status" value="1"/>
</dbReference>
<keyword evidence="6 11" id="KW-0798">TonB box</keyword>
<evidence type="ECO:0000256" key="11">
    <source>
        <dbReference type="RuleBase" id="RU003357"/>
    </source>
</evidence>
<dbReference type="InterPro" id="IPR000531">
    <property type="entry name" value="Beta-barrel_TonB"/>
</dbReference>